<organism evidence="3 4">
    <name type="scientific">Candidatus Alectryocaccomicrobium excrementavium</name>
    <dbReference type="NCBI Taxonomy" id="2840668"/>
    <lineage>
        <taxon>Bacteria</taxon>
        <taxon>Bacillati</taxon>
        <taxon>Bacillota</taxon>
        <taxon>Clostridia</taxon>
        <taxon>Candidatus Alectryocaccomicrobium</taxon>
    </lineage>
</organism>
<accession>A0A9D1K6U7</accession>
<dbReference type="Gene3D" id="3.40.50.1110">
    <property type="entry name" value="SGNH hydrolase"/>
    <property type="match status" value="1"/>
</dbReference>
<dbReference type="Pfam" id="PF14607">
    <property type="entry name" value="GxDLY"/>
    <property type="match status" value="1"/>
</dbReference>
<dbReference type="Proteomes" id="UP000824140">
    <property type="component" value="Unassembled WGS sequence"/>
</dbReference>
<sequence>MKTIDQLDRNMAVANRVQAPDLIWHEAREAPFCLHGLHAPEAGGPFRRMPEDVAQQVSEGVALLARNTSGARARFRTNSPYVAIHAEMASVCRMDHMAFTGILGFDLYGRKVAKDVYLGTFRPPLDLHGGYESIIALPEGGEWDITLYFPLYNGVDRLWIGLQAGCSIAPPRAYELPQPIVFYGSSITQGGCASRPGNSFAAIAARMLDCDFINLGFSGNARGEVRMAEYIAELSMGAFVLDYDHNAPTVEHLRATHEPFFQMVRAANPDLPILLVSRPDVNQQNRADAAERRAVIEDTYRHALAAGDRHIAFLDGFLLFDGPMRDSCTVDGCHPNDLGMMRMGTKMAGALMALLP</sequence>
<comment type="caution">
    <text evidence="3">The sequence shown here is derived from an EMBL/GenBank/DDBJ whole genome shotgun (WGS) entry which is preliminary data.</text>
</comment>
<dbReference type="InterPro" id="IPR032740">
    <property type="entry name" value="GxDLY"/>
</dbReference>
<evidence type="ECO:0000259" key="2">
    <source>
        <dbReference type="Pfam" id="PF14607"/>
    </source>
</evidence>
<dbReference type="InterPro" id="IPR013830">
    <property type="entry name" value="SGNH_hydro"/>
</dbReference>
<name>A0A9D1K6U7_9FIRM</name>
<reference evidence="3" key="1">
    <citation type="submission" date="2020-10" db="EMBL/GenBank/DDBJ databases">
        <authorList>
            <person name="Gilroy R."/>
        </authorList>
    </citation>
    <scope>NUCLEOTIDE SEQUENCE</scope>
    <source>
        <strain evidence="3">13766</strain>
    </source>
</reference>
<evidence type="ECO:0000313" key="3">
    <source>
        <dbReference type="EMBL" id="HIS93929.1"/>
    </source>
</evidence>
<dbReference type="Pfam" id="PF14606">
    <property type="entry name" value="Lipase_GDSL_3"/>
    <property type="match status" value="1"/>
</dbReference>
<dbReference type="GO" id="GO:0016787">
    <property type="term" value="F:hydrolase activity"/>
    <property type="evidence" value="ECO:0007669"/>
    <property type="project" value="UniProtKB-KW"/>
</dbReference>
<proteinExistence type="predicted"/>
<dbReference type="SUPFAM" id="SSF52266">
    <property type="entry name" value="SGNH hydrolase"/>
    <property type="match status" value="1"/>
</dbReference>
<dbReference type="AlphaFoldDB" id="A0A9D1K6U7"/>
<evidence type="ECO:0000259" key="1">
    <source>
        <dbReference type="Pfam" id="PF14606"/>
    </source>
</evidence>
<protein>
    <submittedName>
        <fullName evidence="3">SGNH/GDSL hydrolase family protein</fullName>
    </submittedName>
</protein>
<feature type="domain" description="SGNH hydrolase-type esterase N-terminal" evidence="2">
    <location>
        <begin position="23"/>
        <end position="166"/>
    </location>
</feature>
<reference evidence="3" key="2">
    <citation type="journal article" date="2021" name="PeerJ">
        <title>Extensive microbial diversity within the chicken gut microbiome revealed by metagenomics and culture.</title>
        <authorList>
            <person name="Gilroy R."/>
            <person name="Ravi A."/>
            <person name="Getino M."/>
            <person name="Pursley I."/>
            <person name="Horton D.L."/>
            <person name="Alikhan N.F."/>
            <person name="Baker D."/>
            <person name="Gharbi K."/>
            <person name="Hall N."/>
            <person name="Watson M."/>
            <person name="Adriaenssens E.M."/>
            <person name="Foster-Nyarko E."/>
            <person name="Jarju S."/>
            <person name="Secka A."/>
            <person name="Antonio M."/>
            <person name="Oren A."/>
            <person name="Chaudhuri R.R."/>
            <person name="La Ragione R."/>
            <person name="Hildebrand F."/>
            <person name="Pallen M.J."/>
        </authorList>
    </citation>
    <scope>NUCLEOTIDE SEQUENCE</scope>
    <source>
        <strain evidence="3">13766</strain>
    </source>
</reference>
<dbReference type="InterPro" id="IPR036514">
    <property type="entry name" value="SGNH_hydro_sf"/>
</dbReference>
<dbReference type="Gene3D" id="2.60.120.260">
    <property type="entry name" value="Galactose-binding domain-like"/>
    <property type="match status" value="1"/>
</dbReference>
<gene>
    <name evidence="3" type="ORF">IAA84_13015</name>
</gene>
<evidence type="ECO:0000313" key="4">
    <source>
        <dbReference type="Proteomes" id="UP000824140"/>
    </source>
</evidence>
<dbReference type="EMBL" id="DVJN01000248">
    <property type="protein sequence ID" value="HIS93929.1"/>
    <property type="molecule type" value="Genomic_DNA"/>
</dbReference>
<feature type="domain" description="SGNH hydrolase-type esterase" evidence="1">
    <location>
        <begin position="178"/>
        <end position="346"/>
    </location>
</feature>
<keyword evidence="3" id="KW-0378">Hydrolase</keyword>